<evidence type="ECO:0000256" key="14">
    <source>
        <dbReference type="SAM" id="MobiDB-lite"/>
    </source>
</evidence>
<dbReference type="InterPro" id="IPR023231">
    <property type="entry name" value="GSKIP_dom_sf"/>
</dbReference>
<dbReference type="WBParaSite" id="maker-E.canG7_contigs_0235-snap-gene-0.40-mRNA-1">
    <property type="protein sequence ID" value="maker-E.canG7_contigs_0235-snap-gene-0.40-mRNA-1"/>
    <property type="gene ID" value="EcG7_03769"/>
</dbReference>
<keyword evidence="10" id="KW-1208">Phospholipid metabolism</keyword>
<evidence type="ECO:0000313" key="16">
    <source>
        <dbReference type="Proteomes" id="UP000887562"/>
    </source>
</evidence>
<dbReference type="NCBIfam" id="TIGR00163">
    <property type="entry name" value="PS_decarb"/>
    <property type="match status" value="1"/>
</dbReference>
<feature type="compositionally biased region" description="Basic and acidic residues" evidence="14">
    <location>
        <begin position="9"/>
        <end position="22"/>
    </location>
</feature>
<sequence>MTMSTEHQSTMDEHSPDHDSKENLAPVDGIDGISYYVNVIFPNSDTCKVQVSSGEIVQEIHRALMEREESCHRTCFSLHFNDQTLDLFTDLKSIEGLEEGSEIRVVEGSTEHVFDNCLERYTTREVRNHVKHVLEILNSIKLRDAYAGREQMSLSFLSSVTLGDILERKPNRADPSSLNFLPPSYIMPAGSNSEPPLMPLHPISKEDNDLDCLQQLNYSNWNPPPSARRLSGDLLYLVVHTLEGKRCHITACPRGFYVNQTTDEIFNPAPVQNIYVVHSLVDLLKQLSPAFKKSYDTLLKRRANKHPFERLPTPYQVHSWLTPNWQHTLDSVRKEESLTSRMAWEENLPGQTRDWNDELQATRELPQNDINEQLMRDRAVFKSNCDFVAASTRAAVNVINGEIVAINPGEKRKQQMFIWNNMFFSLGFDVKDHYKDLGGNAAAYSATSCDLNGVRAYSTLDQSGLCTLGTALIDYRGYRVTAQTIIPGILEKEQEQLIVYGSNDFGKTVVDDERYTKILSKSAKSLRIRPHKVLDKSDRVVNLLSSVDCKGIVGNDNRTYLLDLLNTFPPDVNYLGGAPASVRPVLSETMRKLGYPYTHRHLLPSLRQELVDSFCDLRQEEFLRKAAEELRKIRTTSHTEAAKEGTKAEEEEKEVKGPSNDVNGVLLLNADSAAKTVQQIMLQEKSFGGTQHSDNVDSISLSKIRRAMTEGTGDPDLEEAMKRATQSIKTFKNDSLEILFNPDAFKSTVTFAKEEEEDLKRDRELIQEICEFLVLHQIPTFIEDCLSFTVIPQDGRALVEILHQRGINVRYLNRIVEEIKDKPTLAYLYRLAVCEMVVRSAKHLFKPYIQDVDPMFVSAAVAHFLNCLLTACPSLQPLAGVDEQIQKMHKVKKGKKRGKSQLDSVEEMAWINETATSFWASLNKEVKEYYHIDLELSDVDTFCQTHSVTRTQILRSFCQAVGIQLVLHEYALLPPNGARHHSRPVFALEDVVSLYPLVKHLHPYAFHAYRYFTSGQKHIAEGFLQRGSELISEALNLLNTVYGPLHPDIGACNRLLARLSYVMGDHQTALLYQQRATMISERVHGIDSPSTAAEYIHMALYCFACGHVAIAFQLLYRARYLALLCHGEVHPEIAQIDVNISLMLHAVEEYDTSVIFLENALKLNKMFYGEKSLKEAFNSHLLSRTHAYRGDFRSALDCEKRRYAIYLERFGENSEYTRDSNECLHTLTQQAVNVARQLQKPLGASRTAETLNGNGKAKRMVATLGLGQALPTPTFVTILDTLNRVNGIFYVHLNPPVAVSRSDEGRNGLSSQEVSTVQISPVEDDDVSPKSPVGAAVSGNKMDFNSKSGIYPSGAVCPPPQIAFPQVKSTMKRELRGVPSKSASVETKFGSQVTLEDAHTEICQKTQGGYGYDVGLHWRILAAILYGIYTWFPLNTTSRIFGRLSRVPLPRVLRGPVVRAYAWIFSARLEEAEFHNDLARYNSISHFFRRRLVPSARPVDPTASLVSPADGKVISCGKVKEGHLEQVKGLAYTLRALLGPHERLERCHDLSVRRVTTLPSRLDTLCREDGAVEVGGSSKSPSAQKGDPDEATKSLYHCAIYLAPGDYHCFHSPADWNVDMRRHFPGRLFSVSSLVTSWLNGVFCINERAVYMGNWMHGFFAFVAVGATNVGSIHVFADPDLVTNRQPSYLRHLFTARRGVKVTSTASGPTSDPVSASECGTMPIIMKMDGYEDLHFLQPIKTIKGELFGEFNFGSTIVLIFEAPAGFQFFVKRAERVRVGQALGHVVADS</sequence>
<dbReference type="Pfam" id="PF12807">
    <property type="entry name" value="eIF3_p135"/>
    <property type="match status" value="1"/>
</dbReference>
<evidence type="ECO:0000259" key="15">
    <source>
        <dbReference type="PROSITE" id="PS51823"/>
    </source>
</evidence>
<dbReference type="GO" id="GO:0005737">
    <property type="term" value="C:cytoplasm"/>
    <property type="evidence" value="ECO:0007669"/>
    <property type="project" value="TreeGrafter"/>
</dbReference>
<keyword evidence="9" id="KW-0456">Lyase</keyword>
<comment type="pathway">
    <text evidence="2">Lipid metabolism.</text>
</comment>
<dbReference type="InterPro" id="IPR003817">
    <property type="entry name" value="PS_Dcarbxylase"/>
</dbReference>
<dbReference type="InterPro" id="IPR033646">
    <property type="entry name" value="CLU-central"/>
</dbReference>
<dbReference type="InterPro" id="IPR025697">
    <property type="entry name" value="CLU_dom"/>
</dbReference>
<evidence type="ECO:0000256" key="4">
    <source>
        <dbReference type="ARBA" id="ARBA00022490"/>
    </source>
</evidence>
<dbReference type="SUPFAM" id="SSF48452">
    <property type="entry name" value="TPR-like"/>
    <property type="match status" value="1"/>
</dbReference>
<evidence type="ECO:0000256" key="9">
    <source>
        <dbReference type="ARBA" id="ARBA00023239"/>
    </source>
</evidence>
<comment type="pathway">
    <text evidence="12">Phospholipid metabolism; phosphatidylethanolamine biosynthesis.</text>
</comment>
<dbReference type="GO" id="GO:0008654">
    <property type="term" value="P:phospholipid biosynthetic process"/>
    <property type="evidence" value="ECO:0007669"/>
    <property type="project" value="UniProtKB-KW"/>
</dbReference>
<dbReference type="FunFam" id="3.30.2280.10:FF:000002">
    <property type="entry name" value="Clustered mitochondria protein homolog"/>
    <property type="match status" value="1"/>
</dbReference>
<dbReference type="Gene3D" id="3.30.2280.10">
    <property type="entry name" value="Hypothetical protein (hspc210)"/>
    <property type="match status" value="1"/>
</dbReference>
<reference evidence="17" key="1">
    <citation type="submission" date="2022-11" db="UniProtKB">
        <authorList>
            <consortium name="WormBaseParasite"/>
        </authorList>
    </citation>
    <scope>IDENTIFICATION</scope>
</reference>
<dbReference type="InterPro" id="IPR011990">
    <property type="entry name" value="TPR-like_helical_dom_sf"/>
</dbReference>
<dbReference type="Pfam" id="PF13236">
    <property type="entry name" value="CLU"/>
    <property type="match status" value="1"/>
</dbReference>
<dbReference type="GO" id="GO:0048312">
    <property type="term" value="P:intracellular distribution of mitochondria"/>
    <property type="evidence" value="ECO:0007669"/>
    <property type="project" value="TreeGrafter"/>
</dbReference>
<keyword evidence="8" id="KW-0594">Phospholipid biosynthesis</keyword>
<dbReference type="InterPro" id="IPR028275">
    <property type="entry name" value="CLU_N"/>
</dbReference>
<dbReference type="InterPro" id="IPR033177">
    <property type="entry name" value="PSD-B"/>
</dbReference>
<feature type="region of interest" description="Disordered" evidence="14">
    <location>
        <begin position="1"/>
        <end position="24"/>
    </location>
</feature>
<evidence type="ECO:0000256" key="2">
    <source>
        <dbReference type="ARBA" id="ARBA00005189"/>
    </source>
</evidence>
<evidence type="ECO:0000256" key="5">
    <source>
        <dbReference type="ARBA" id="ARBA00022516"/>
    </source>
</evidence>
<evidence type="ECO:0000313" key="17">
    <source>
        <dbReference type="WBParaSite" id="maker-E.canG7_contigs_0235-snap-gene-0.40-mRNA-1"/>
    </source>
</evidence>
<evidence type="ECO:0000256" key="1">
    <source>
        <dbReference type="ARBA" id="ARBA00001928"/>
    </source>
</evidence>
<keyword evidence="4" id="KW-0963">Cytoplasm</keyword>
<accession>A0A915EVP6</accession>
<dbReference type="Pfam" id="PF15044">
    <property type="entry name" value="CLU_N"/>
    <property type="match status" value="1"/>
</dbReference>
<dbReference type="PROSITE" id="PS51823">
    <property type="entry name" value="CLU"/>
    <property type="match status" value="1"/>
</dbReference>
<organism evidence="16 17">
    <name type="scientific">Echinococcus canadensis</name>
    <dbReference type="NCBI Taxonomy" id="519352"/>
    <lineage>
        <taxon>Eukaryota</taxon>
        <taxon>Metazoa</taxon>
        <taxon>Spiralia</taxon>
        <taxon>Lophotrochozoa</taxon>
        <taxon>Platyhelminthes</taxon>
        <taxon>Cestoda</taxon>
        <taxon>Eucestoda</taxon>
        <taxon>Cyclophyllidea</taxon>
        <taxon>Taeniidae</taxon>
        <taxon>Echinococcus</taxon>
        <taxon>Echinococcus canadensis group</taxon>
    </lineage>
</organism>
<feature type="region of interest" description="Disordered" evidence="14">
    <location>
        <begin position="635"/>
        <end position="662"/>
    </location>
</feature>
<keyword evidence="16" id="KW-1185">Reference proteome</keyword>
<proteinExistence type="predicted"/>
<dbReference type="GO" id="GO:0004609">
    <property type="term" value="F:phosphatidylserine decarboxylase activity"/>
    <property type="evidence" value="ECO:0007669"/>
    <property type="project" value="UniProtKB-EC"/>
</dbReference>
<protein>
    <recommendedName>
        <fullName evidence="3">phosphatidylserine decarboxylase</fullName>
        <ecNumber evidence="3">4.1.1.65</ecNumber>
    </recommendedName>
</protein>
<evidence type="ECO:0000256" key="10">
    <source>
        <dbReference type="ARBA" id="ARBA00023264"/>
    </source>
</evidence>
<dbReference type="InterPro" id="IPR027523">
    <property type="entry name" value="CLU_prot"/>
</dbReference>
<dbReference type="Gene3D" id="1.25.40.10">
    <property type="entry name" value="Tetratricopeptide repeat domain"/>
    <property type="match status" value="1"/>
</dbReference>
<dbReference type="PANTHER" id="PTHR12601">
    <property type="entry name" value="EUKARYOTIC TRANSLATION INITIATION FACTOR 3 SUBUNIT EIF-3"/>
    <property type="match status" value="1"/>
</dbReference>
<dbReference type="Pfam" id="PF02666">
    <property type="entry name" value="PS_Dcarbxylase"/>
    <property type="match status" value="1"/>
</dbReference>
<keyword evidence="11" id="KW-0670">Pyruvate</keyword>
<comment type="cofactor">
    <cofactor evidence="1">
        <name>pyruvate</name>
        <dbReference type="ChEBI" id="CHEBI:15361"/>
    </cofactor>
</comment>
<dbReference type="EC" id="4.1.1.65" evidence="3"/>
<comment type="function">
    <text evidence="13">Catalyzes the formation of phosphatidylethanolamine (PtdEtn) from phosphatidylserine (PtdSer). Plays a central role in phospholipid metabolism and in the interorganelle trafficking of phosphatidylserine. May be involved in lipid droplet biogenesis at the endoplasmic reticulum membrane.</text>
</comment>
<evidence type="ECO:0000256" key="12">
    <source>
        <dbReference type="ARBA" id="ARBA00024326"/>
    </source>
</evidence>
<evidence type="ECO:0000256" key="7">
    <source>
        <dbReference type="ARBA" id="ARBA00023098"/>
    </source>
</evidence>
<dbReference type="PANTHER" id="PTHR12601:SF6">
    <property type="entry name" value="CLUSTERED MITOCHONDRIA PROTEIN HOMOLOG"/>
    <property type="match status" value="1"/>
</dbReference>
<dbReference type="CDD" id="cd15466">
    <property type="entry name" value="CLU-central"/>
    <property type="match status" value="1"/>
</dbReference>
<feature type="domain" description="Clu" evidence="15">
    <location>
        <begin position="333"/>
        <end position="575"/>
    </location>
</feature>
<evidence type="ECO:0000256" key="3">
    <source>
        <dbReference type="ARBA" id="ARBA00012243"/>
    </source>
</evidence>
<feature type="compositionally biased region" description="Basic and acidic residues" evidence="14">
    <location>
        <begin position="640"/>
        <end position="656"/>
    </location>
</feature>
<keyword evidence="6" id="KW-0210">Decarboxylase</keyword>
<dbReference type="SUPFAM" id="SSF103107">
    <property type="entry name" value="Hypothetical protein c14orf129, hspc210"/>
    <property type="match status" value="1"/>
</dbReference>
<keyword evidence="7" id="KW-0443">Lipid metabolism</keyword>
<dbReference type="GO" id="GO:0003729">
    <property type="term" value="F:mRNA binding"/>
    <property type="evidence" value="ECO:0007669"/>
    <property type="project" value="TreeGrafter"/>
</dbReference>
<evidence type="ECO:0000256" key="6">
    <source>
        <dbReference type="ARBA" id="ARBA00022793"/>
    </source>
</evidence>
<evidence type="ECO:0000256" key="11">
    <source>
        <dbReference type="ARBA" id="ARBA00023317"/>
    </source>
</evidence>
<evidence type="ECO:0000256" key="8">
    <source>
        <dbReference type="ARBA" id="ARBA00023209"/>
    </source>
</evidence>
<keyword evidence="5" id="KW-0444">Lipid biosynthesis</keyword>
<name>A0A915EVP6_9CEST</name>
<evidence type="ECO:0000256" key="13">
    <source>
        <dbReference type="ARBA" id="ARBA00045136"/>
    </source>
</evidence>
<dbReference type="Pfam" id="PF13424">
    <property type="entry name" value="TPR_12"/>
    <property type="match status" value="1"/>
</dbReference>
<dbReference type="Proteomes" id="UP000887562">
    <property type="component" value="Unplaced"/>
</dbReference>